<dbReference type="RefSeq" id="WP_129655152.1">
    <property type="nucleotide sequence ID" value="NZ_ML142912.1"/>
</dbReference>
<dbReference type="InterPro" id="IPR012347">
    <property type="entry name" value="Ferritin-like"/>
</dbReference>
<accession>A0A444VJ65</accession>
<dbReference type="Proteomes" id="UP000290261">
    <property type="component" value="Unassembled WGS sequence"/>
</dbReference>
<dbReference type="PROSITE" id="PS51257">
    <property type="entry name" value="PROKAR_LIPOPROTEIN"/>
    <property type="match status" value="1"/>
</dbReference>
<sequence length="213" mass="24237">MKARIIVLGPVLFSILLVFGMLSGCSDSSDEPIDTQINNDDTTLISEEDEQALLFMLEEEKLARDTYQFLNDYWDMVQFENIMQSEQSHMNAVETLLKAYHIPYEILENGKFTNEDLQAWYDKFVEEGVVDEVAALTIGATIEDLDIVDLDDHIQATSNPYIIEVFSSLQCGSRNHLRSFVQSIENLGSTYEPQFLSQEAYDAILEGSHEQCN</sequence>
<reference evidence="2 3" key="1">
    <citation type="submission" date="2014-04" db="EMBL/GenBank/DDBJ databases">
        <title>Whole genome of Muricauda olearia.</title>
        <authorList>
            <person name="Zhang X.-H."/>
            <person name="Tang K."/>
        </authorList>
    </citation>
    <scope>NUCLEOTIDE SEQUENCE [LARGE SCALE GENOMIC DNA]</scope>
    <source>
        <strain evidence="2 3">Th120</strain>
    </source>
</reference>
<evidence type="ECO:0000259" key="1">
    <source>
        <dbReference type="Pfam" id="PF09968"/>
    </source>
</evidence>
<dbReference type="CDD" id="cd01048">
    <property type="entry name" value="Ferritin_like_AB2"/>
    <property type="match status" value="1"/>
</dbReference>
<proteinExistence type="predicted"/>
<dbReference type="InterPro" id="IPR009078">
    <property type="entry name" value="Ferritin-like_SF"/>
</dbReference>
<organism evidence="2 3">
    <name type="scientific">Flagellimonas olearia</name>
    <dbReference type="NCBI Taxonomy" id="552546"/>
    <lineage>
        <taxon>Bacteria</taxon>
        <taxon>Pseudomonadati</taxon>
        <taxon>Bacteroidota</taxon>
        <taxon>Flavobacteriia</taxon>
        <taxon>Flavobacteriales</taxon>
        <taxon>Flavobacteriaceae</taxon>
        <taxon>Flagellimonas</taxon>
    </lineage>
</organism>
<dbReference type="Gene3D" id="1.20.1260.10">
    <property type="match status" value="1"/>
</dbReference>
<dbReference type="Pfam" id="PF09968">
    <property type="entry name" value="DUF2202"/>
    <property type="match status" value="1"/>
</dbReference>
<evidence type="ECO:0000313" key="2">
    <source>
        <dbReference type="EMBL" id="RYC50816.1"/>
    </source>
</evidence>
<gene>
    <name evidence="2" type="ORF">DN53_17015</name>
</gene>
<evidence type="ECO:0000313" key="3">
    <source>
        <dbReference type="Proteomes" id="UP000290261"/>
    </source>
</evidence>
<dbReference type="SUPFAM" id="SSF47240">
    <property type="entry name" value="Ferritin-like"/>
    <property type="match status" value="1"/>
</dbReference>
<keyword evidence="3" id="KW-1185">Reference proteome</keyword>
<name>A0A444VJ65_9FLAO</name>
<dbReference type="AlphaFoldDB" id="A0A444VJ65"/>
<dbReference type="EMBL" id="JJMP01000008">
    <property type="protein sequence ID" value="RYC50816.1"/>
    <property type="molecule type" value="Genomic_DNA"/>
</dbReference>
<feature type="domain" description="DUF2202" evidence="1">
    <location>
        <begin position="50"/>
        <end position="206"/>
    </location>
</feature>
<dbReference type="InterPro" id="IPR019243">
    <property type="entry name" value="DUF2202"/>
</dbReference>
<comment type="caution">
    <text evidence="2">The sequence shown here is derived from an EMBL/GenBank/DDBJ whole genome shotgun (WGS) entry which is preliminary data.</text>
</comment>
<protein>
    <recommendedName>
        <fullName evidence="1">DUF2202 domain-containing protein</fullName>
    </recommendedName>
</protein>